<feature type="binding site" evidence="8">
    <location>
        <position position="191"/>
    </location>
    <ligand>
        <name>ATP</name>
        <dbReference type="ChEBI" id="CHEBI:30616"/>
    </ligand>
</feature>
<dbReference type="InterPro" id="IPR027417">
    <property type="entry name" value="P-loop_NTPase"/>
</dbReference>
<dbReference type="SUPFAM" id="SSF48295">
    <property type="entry name" value="TrpR-like"/>
    <property type="match status" value="1"/>
</dbReference>
<comment type="subcellular location">
    <subcellularLocation>
        <location evidence="8">Cytoplasm</location>
    </subcellularLocation>
</comment>
<feature type="domain" description="Chromosomal replication initiator DnaA C-terminal" evidence="14">
    <location>
        <begin position="392"/>
        <end position="461"/>
    </location>
</feature>
<dbReference type="PANTHER" id="PTHR30050">
    <property type="entry name" value="CHROMOSOMAL REPLICATION INITIATOR PROTEIN DNAA"/>
    <property type="match status" value="1"/>
</dbReference>
<dbReference type="InterPro" id="IPR010921">
    <property type="entry name" value="Trp_repressor/repl_initiator"/>
</dbReference>
<dbReference type="GO" id="GO:0005886">
    <property type="term" value="C:plasma membrane"/>
    <property type="evidence" value="ECO:0007669"/>
    <property type="project" value="TreeGrafter"/>
</dbReference>
<dbReference type="PROSITE" id="PS01008">
    <property type="entry name" value="DNAA"/>
    <property type="match status" value="1"/>
</dbReference>
<comment type="subunit">
    <text evidence="8">Oligomerizes as a right-handed, spiral filament on DNA at oriC.</text>
</comment>
<dbReference type="InterPro" id="IPR018312">
    <property type="entry name" value="Chromosome_initiator_DnaA_CS"/>
</dbReference>
<dbReference type="EMBL" id="JACHFM010000001">
    <property type="protein sequence ID" value="MBB5220182.1"/>
    <property type="molecule type" value="Genomic_DNA"/>
</dbReference>
<dbReference type="Gene3D" id="1.10.8.60">
    <property type="match status" value="1"/>
</dbReference>
<feature type="domain" description="AAA+ ATPase" evidence="13">
    <location>
        <begin position="176"/>
        <end position="306"/>
    </location>
</feature>
<dbReference type="AlphaFoldDB" id="A0A840SLE8"/>
<dbReference type="Pfam" id="PF00308">
    <property type="entry name" value="Bac_DnaA"/>
    <property type="match status" value="1"/>
</dbReference>
<comment type="similarity">
    <text evidence="1 8 11">Belongs to the DnaA family.</text>
</comment>
<evidence type="ECO:0000256" key="11">
    <source>
        <dbReference type="RuleBase" id="RU004227"/>
    </source>
</evidence>
<dbReference type="Pfam" id="PF11638">
    <property type="entry name" value="DnaA_N"/>
    <property type="match status" value="1"/>
</dbReference>
<evidence type="ECO:0000256" key="9">
    <source>
        <dbReference type="NCBIfam" id="TIGR00362"/>
    </source>
</evidence>
<keyword evidence="4 8" id="KW-0547">Nucleotide-binding</keyword>
<evidence type="ECO:0000256" key="1">
    <source>
        <dbReference type="ARBA" id="ARBA00006583"/>
    </source>
</evidence>
<dbReference type="Pfam" id="PF08299">
    <property type="entry name" value="Bac_DnaA_C"/>
    <property type="match status" value="1"/>
</dbReference>
<dbReference type="GO" id="GO:0008289">
    <property type="term" value="F:lipid binding"/>
    <property type="evidence" value="ECO:0007669"/>
    <property type="project" value="UniProtKB-KW"/>
</dbReference>
<dbReference type="InterPro" id="IPR024633">
    <property type="entry name" value="DnaA_N_dom"/>
</dbReference>
<dbReference type="InterPro" id="IPR001957">
    <property type="entry name" value="Chromosome_initiator_DnaA"/>
</dbReference>
<evidence type="ECO:0000256" key="7">
    <source>
        <dbReference type="ARBA" id="ARBA00023125"/>
    </source>
</evidence>
<comment type="function">
    <text evidence="8 10">Plays an essential role in the initiation and regulation of chromosomal replication. ATP-DnaA binds to the origin of replication (oriC) to initiate formation of the DNA replication initiation complex once per cell cycle. Binds the DnaA box (a 9 base pair repeat at the origin) and separates the double-stranded (ds)DNA. Forms a right-handed helical filament on oriC DNA; dsDNA binds to the exterior of the filament while single-stranded (ss)DNA is stabiized in the filament's interior. The ATP-DnaA-oriC complex binds and stabilizes one strand of the AT-rich DNA unwinding element (DUE), permitting loading of DNA polymerase. After initiation quickly degrades to an ADP-DnaA complex that is not apt for DNA replication. Binds acidic phospholipids.</text>
</comment>
<dbReference type="GO" id="GO:0005524">
    <property type="term" value="F:ATP binding"/>
    <property type="evidence" value="ECO:0007669"/>
    <property type="project" value="UniProtKB-UniRule"/>
</dbReference>
<dbReference type="GO" id="GO:0005737">
    <property type="term" value="C:cytoplasm"/>
    <property type="evidence" value="ECO:0007669"/>
    <property type="project" value="UniProtKB-SubCell"/>
</dbReference>
<keyword evidence="3 8" id="KW-0235">DNA replication</keyword>
<evidence type="ECO:0000256" key="10">
    <source>
        <dbReference type="RuleBase" id="RU000577"/>
    </source>
</evidence>
<evidence type="ECO:0000313" key="15">
    <source>
        <dbReference type="EMBL" id="MBB5220182.1"/>
    </source>
</evidence>
<keyword evidence="2 8" id="KW-0963">Cytoplasm</keyword>
<evidence type="ECO:0000259" key="14">
    <source>
        <dbReference type="SMART" id="SM00760"/>
    </source>
</evidence>
<feature type="binding site" evidence="8">
    <location>
        <position position="187"/>
    </location>
    <ligand>
        <name>ATP</name>
        <dbReference type="ChEBI" id="CHEBI:30616"/>
    </ligand>
</feature>
<evidence type="ECO:0000256" key="3">
    <source>
        <dbReference type="ARBA" id="ARBA00022705"/>
    </source>
</evidence>
<dbReference type="GO" id="GO:0006275">
    <property type="term" value="P:regulation of DNA replication"/>
    <property type="evidence" value="ECO:0007669"/>
    <property type="project" value="UniProtKB-UniRule"/>
</dbReference>
<proteinExistence type="inferred from homology"/>
<dbReference type="FunFam" id="3.40.50.300:FF:000668">
    <property type="entry name" value="Chromosomal replication initiator protein DnaA"/>
    <property type="match status" value="1"/>
</dbReference>
<evidence type="ECO:0000256" key="12">
    <source>
        <dbReference type="SAM" id="MobiDB-lite"/>
    </source>
</evidence>
<dbReference type="Proteomes" id="UP000549457">
    <property type="component" value="Unassembled WGS sequence"/>
</dbReference>
<accession>A0A840SLE8</accession>
<evidence type="ECO:0000256" key="4">
    <source>
        <dbReference type="ARBA" id="ARBA00022741"/>
    </source>
</evidence>
<comment type="caution">
    <text evidence="15">The sequence shown here is derived from an EMBL/GenBank/DDBJ whole genome shotgun (WGS) entry which is preliminary data.</text>
</comment>
<organism evidence="15 16">
    <name type="scientific">Amaricoccus macauensis</name>
    <dbReference type="NCBI Taxonomy" id="57001"/>
    <lineage>
        <taxon>Bacteria</taxon>
        <taxon>Pseudomonadati</taxon>
        <taxon>Pseudomonadota</taxon>
        <taxon>Alphaproteobacteria</taxon>
        <taxon>Rhodobacterales</taxon>
        <taxon>Paracoccaceae</taxon>
        <taxon>Amaricoccus</taxon>
    </lineage>
</organism>
<feature type="region of interest" description="Domain I, interacts with DnaA modulators" evidence="8">
    <location>
        <begin position="1"/>
        <end position="110"/>
    </location>
</feature>
<sequence length="484" mass="53544">MTPQTKASSHDRIDEPWTRVRAGLFSQIGQDNFKNWIEPLVFLGADAGVGRFAAPTAFIGTWVQRTYGDTLRMLFCREGLPVSRLDFAVAQTPVPAMRVVPSAGSASPAASSAAASSPAPSPAVAATGGANEVDLPASPLDGRCTFDNFVVGRPNELAHAAAHRVAEGVAEGGTVTFNPLFLYGGVGLGKTHLMHAIAWEVRQRNPEARVLYLSAEQFMYRFVSALRFKEMHGFKEMFRSVDMLMVDDVQFISGKDSTQEEFFHTFNALIEQQKQIIISADRAPGEIDGLEDRIKSRLQWGLVVDLHPTDYELRLGILQAKAEAHLEQHPGVVVGSGVMEFLAHRISSNVRVLEGALNRLFAYASLVGREINLDMTQECLADILRASERKVTIDEILRKVADHYTLRMSDLLSARRARQVARPRQVAMYLAKTLTSKSLPEIGRRFGGRDHTTVIHAVRKIEELRTTDAQIAEDVELLRRMLEA</sequence>
<dbReference type="InterPro" id="IPR013159">
    <property type="entry name" value="DnaA_C"/>
</dbReference>
<dbReference type="PRINTS" id="PR00051">
    <property type="entry name" value="DNAA"/>
</dbReference>
<feature type="region of interest" description="Domain IV, binds dsDNA" evidence="8">
    <location>
        <begin position="365"/>
        <end position="484"/>
    </location>
</feature>
<name>A0A840SLE8_9RHOB</name>
<dbReference type="Gene3D" id="1.10.1750.10">
    <property type="match status" value="1"/>
</dbReference>
<dbReference type="InterPro" id="IPR003593">
    <property type="entry name" value="AAA+_ATPase"/>
</dbReference>
<evidence type="ECO:0000256" key="5">
    <source>
        <dbReference type="ARBA" id="ARBA00022840"/>
    </source>
</evidence>
<dbReference type="SUPFAM" id="SSF52540">
    <property type="entry name" value="P-loop containing nucleoside triphosphate hydrolases"/>
    <property type="match status" value="1"/>
</dbReference>
<keyword evidence="16" id="KW-1185">Reference proteome</keyword>
<keyword evidence="6 8" id="KW-0446">Lipid-binding</keyword>
<comment type="domain">
    <text evidence="8">Domain I is involved in oligomerization and binding regulators, domain II is flexibile and of varying length in different bacteria, domain III forms the AAA+ region, while domain IV binds dsDNA.</text>
</comment>
<gene>
    <name evidence="8" type="primary">dnaA</name>
    <name evidence="15" type="ORF">HNP73_000103</name>
</gene>
<dbReference type="RefSeq" id="WP_184146014.1">
    <property type="nucleotide sequence ID" value="NZ_JACHFM010000001.1"/>
</dbReference>
<dbReference type="GO" id="GO:0006270">
    <property type="term" value="P:DNA replication initiation"/>
    <property type="evidence" value="ECO:0007669"/>
    <property type="project" value="UniProtKB-UniRule"/>
</dbReference>
<dbReference type="SMART" id="SM00760">
    <property type="entry name" value="Bac_DnaA_C"/>
    <property type="match status" value="1"/>
</dbReference>
<evidence type="ECO:0000256" key="2">
    <source>
        <dbReference type="ARBA" id="ARBA00022490"/>
    </source>
</evidence>
<dbReference type="SMART" id="SM00382">
    <property type="entry name" value="AAA"/>
    <property type="match status" value="1"/>
</dbReference>
<dbReference type="InterPro" id="IPR020591">
    <property type="entry name" value="Chromosome_initiator_DnaA-like"/>
</dbReference>
<dbReference type="Gene3D" id="3.40.50.300">
    <property type="entry name" value="P-loop containing nucleotide triphosphate hydrolases"/>
    <property type="match status" value="1"/>
</dbReference>
<feature type="region of interest" description="Disordered" evidence="12">
    <location>
        <begin position="108"/>
        <end position="127"/>
    </location>
</feature>
<feature type="binding site" evidence="8">
    <location>
        <position position="189"/>
    </location>
    <ligand>
        <name>ATP</name>
        <dbReference type="ChEBI" id="CHEBI:30616"/>
    </ligand>
</feature>
<dbReference type="NCBIfam" id="TIGR00362">
    <property type="entry name" value="DnaA"/>
    <property type="match status" value="1"/>
</dbReference>
<comment type="caution">
    <text evidence="8">Lacks conserved residue(s) required for the propagation of feature annotation.</text>
</comment>
<dbReference type="InterPro" id="IPR013317">
    <property type="entry name" value="DnaA_dom"/>
</dbReference>
<reference evidence="15 16" key="1">
    <citation type="submission" date="2020-08" db="EMBL/GenBank/DDBJ databases">
        <title>Genomic Encyclopedia of Type Strains, Phase IV (KMG-IV): sequencing the most valuable type-strain genomes for metagenomic binning, comparative biology and taxonomic classification.</title>
        <authorList>
            <person name="Goeker M."/>
        </authorList>
    </citation>
    <scope>NUCLEOTIDE SEQUENCE [LARGE SCALE GENOMIC DNA]</scope>
    <source>
        <strain evidence="15 16">DSM 101730</strain>
    </source>
</reference>
<dbReference type="CDD" id="cd00009">
    <property type="entry name" value="AAA"/>
    <property type="match status" value="1"/>
</dbReference>
<keyword evidence="7 8" id="KW-0238">DNA-binding</keyword>
<dbReference type="GO" id="GO:0003688">
    <property type="term" value="F:DNA replication origin binding"/>
    <property type="evidence" value="ECO:0007669"/>
    <property type="project" value="UniProtKB-UniRule"/>
</dbReference>
<evidence type="ECO:0000259" key="13">
    <source>
        <dbReference type="SMART" id="SM00382"/>
    </source>
</evidence>
<dbReference type="CDD" id="cd06571">
    <property type="entry name" value="Bac_DnaA_C"/>
    <property type="match status" value="1"/>
</dbReference>
<evidence type="ECO:0000313" key="16">
    <source>
        <dbReference type="Proteomes" id="UP000549457"/>
    </source>
</evidence>
<evidence type="ECO:0000256" key="8">
    <source>
        <dbReference type="HAMAP-Rule" id="MF_00377"/>
    </source>
</evidence>
<dbReference type="PANTHER" id="PTHR30050:SF2">
    <property type="entry name" value="CHROMOSOMAL REPLICATION INITIATOR PROTEIN DNAA"/>
    <property type="match status" value="1"/>
</dbReference>
<keyword evidence="5 8" id="KW-0067">ATP-binding</keyword>
<feature type="binding site" evidence="8">
    <location>
        <position position="190"/>
    </location>
    <ligand>
        <name>ATP</name>
        <dbReference type="ChEBI" id="CHEBI:30616"/>
    </ligand>
</feature>
<dbReference type="Gene3D" id="3.30.300.180">
    <property type="match status" value="1"/>
</dbReference>
<protein>
    <recommendedName>
        <fullName evidence="8 9">Chromosomal replication initiator protein DnaA</fullName>
    </recommendedName>
</protein>
<dbReference type="HAMAP" id="MF_00377">
    <property type="entry name" value="DnaA_bact"/>
    <property type="match status" value="1"/>
</dbReference>
<dbReference type="InterPro" id="IPR038454">
    <property type="entry name" value="DnaA_N_sf"/>
</dbReference>
<evidence type="ECO:0000256" key="6">
    <source>
        <dbReference type="ARBA" id="ARBA00023121"/>
    </source>
</evidence>